<dbReference type="Pfam" id="PF10536">
    <property type="entry name" value="PMD"/>
    <property type="match status" value="1"/>
</dbReference>
<dbReference type="GO" id="GO:0010073">
    <property type="term" value="P:meristem maintenance"/>
    <property type="evidence" value="ECO:0007669"/>
    <property type="project" value="InterPro"/>
</dbReference>
<gene>
    <name evidence="2" type="ORF">Ahy_A03g014596</name>
</gene>
<dbReference type="EMBL" id="SDMP01000003">
    <property type="protein sequence ID" value="RYR68124.1"/>
    <property type="molecule type" value="Genomic_DNA"/>
</dbReference>
<evidence type="ECO:0000313" key="2">
    <source>
        <dbReference type="EMBL" id="RYR68124.1"/>
    </source>
</evidence>
<organism evidence="2 3">
    <name type="scientific">Arachis hypogaea</name>
    <name type="common">Peanut</name>
    <dbReference type="NCBI Taxonomy" id="3818"/>
    <lineage>
        <taxon>Eukaryota</taxon>
        <taxon>Viridiplantae</taxon>
        <taxon>Streptophyta</taxon>
        <taxon>Embryophyta</taxon>
        <taxon>Tracheophyta</taxon>
        <taxon>Spermatophyta</taxon>
        <taxon>Magnoliopsida</taxon>
        <taxon>eudicotyledons</taxon>
        <taxon>Gunneridae</taxon>
        <taxon>Pentapetalae</taxon>
        <taxon>rosids</taxon>
        <taxon>fabids</taxon>
        <taxon>Fabales</taxon>
        <taxon>Fabaceae</taxon>
        <taxon>Papilionoideae</taxon>
        <taxon>50 kb inversion clade</taxon>
        <taxon>dalbergioids sensu lato</taxon>
        <taxon>Dalbergieae</taxon>
        <taxon>Pterocarpus clade</taxon>
        <taxon>Arachis</taxon>
    </lineage>
</organism>
<keyword evidence="3" id="KW-1185">Reference proteome</keyword>
<dbReference type="InterPro" id="IPR019557">
    <property type="entry name" value="AminoTfrase-like_pln_mobile"/>
</dbReference>
<comment type="caution">
    <text evidence="2">The sequence shown here is derived from an EMBL/GenBank/DDBJ whole genome shotgun (WGS) entry which is preliminary data.</text>
</comment>
<evidence type="ECO:0000259" key="1">
    <source>
        <dbReference type="Pfam" id="PF10536"/>
    </source>
</evidence>
<protein>
    <recommendedName>
        <fullName evidence="1">Aminotransferase-like plant mobile domain-containing protein</fullName>
    </recommendedName>
</protein>
<name>A0A445DY65_ARAHY</name>
<sequence>MNLPDSYTPIIESLLWATGFYHVSQVRVIQGQSTLVIILVERCHPNTHTFHLPTGECAITLEDIALILGIPINGLRVTGTIMTSQQAIEAKCLHQFGVAPKISDCRESYIKMTWIRNVKDGLYLKDRVAIEKYVKFHILLFGSILFVEKSGSTFVWEAYVVYRIEPDAIPKDICHHAIVPLMSFESLERHSTDSHVLIEEHVPLHHLLDLYMYRYRGKYGTHLYLSDLLLHENQEGDAVPNQPRHPEPQPSLQS</sequence>
<dbReference type="PANTHER" id="PTHR46033">
    <property type="entry name" value="PROTEIN MAIN-LIKE 2"/>
    <property type="match status" value="1"/>
</dbReference>
<evidence type="ECO:0000313" key="3">
    <source>
        <dbReference type="Proteomes" id="UP000289738"/>
    </source>
</evidence>
<reference evidence="2 3" key="1">
    <citation type="submission" date="2019-01" db="EMBL/GenBank/DDBJ databases">
        <title>Sequencing of cultivated peanut Arachis hypogaea provides insights into genome evolution and oil improvement.</title>
        <authorList>
            <person name="Chen X."/>
        </authorList>
    </citation>
    <scope>NUCLEOTIDE SEQUENCE [LARGE SCALE GENOMIC DNA]</scope>
    <source>
        <strain evidence="3">cv. Fuhuasheng</strain>
        <tissue evidence="2">Leaves</tissue>
    </source>
</reference>
<accession>A0A445DY65</accession>
<dbReference type="AlphaFoldDB" id="A0A445DY65"/>
<dbReference type="Proteomes" id="UP000289738">
    <property type="component" value="Chromosome A03"/>
</dbReference>
<feature type="domain" description="Aminotransferase-like plant mobile" evidence="1">
    <location>
        <begin position="19"/>
        <end position="153"/>
    </location>
</feature>
<dbReference type="InterPro" id="IPR044824">
    <property type="entry name" value="MAIN-like"/>
</dbReference>
<dbReference type="PANTHER" id="PTHR46033:SF8">
    <property type="entry name" value="PROTEIN MAINTENANCE OF MERISTEMS-LIKE"/>
    <property type="match status" value="1"/>
</dbReference>
<proteinExistence type="predicted"/>